<evidence type="ECO:0000256" key="1">
    <source>
        <dbReference type="ARBA" id="ARBA00022481"/>
    </source>
</evidence>
<dbReference type="InterPro" id="IPR012902">
    <property type="entry name" value="N_methyl_site"/>
</dbReference>
<accession>A0A7G9GWB1</accession>
<keyword evidence="1" id="KW-0488">Methylation</keyword>
<keyword evidence="2" id="KW-1133">Transmembrane helix</keyword>
<evidence type="ECO:0000313" key="4">
    <source>
        <dbReference type="Proteomes" id="UP000515913"/>
    </source>
</evidence>
<name>A0A7G9GWB1_9FUSO</name>
<gene>
    <name evidence="3" type="ORF">H9Q81_09285</name>
</gene>
<proteinExistence type="predicted"/>
<dbReference type="EMBL" id="CP060637">
    <property type="protein sequence ID" value="QNM15093.1"/>
    <property type="molecule type" value="Genomic_DNA"/>
</dbReference>
<keyword evidence="4" id="KW-1185">Reference proteome</keyword>
<feature type="transmembrane region" description="Helical" evidence="2">
    <location>
        <begin position="6"/>
        <end position="25"/>
    </location>
</feature>
<organism evidence="3 4">
    <name type="scientific">Fusobacterium hominis</name>
    <dbReference type="NCBI Taxonomy" id="2764326"/>
    <lineage>
        <taxon>Bacteria</taxon>
        <taxon>Fusobacteriati</taxon>
        <taxon>Fusobacteriota</taxon>
        <taxon>Fusobacteriia</taxon>
        <taxon>Fusobacteriales</taxon>
        <taxon>Fusobacteriaceae</taxon>
        <taxon>Fusobacterium</taxon>
    </lineage>
</organism>
<protein>
    <submittedName>
        <fullName evidence="3">Prepilin-type N-terminal cleavage/methylation domain-containing protein</fullName>
    </submittedName>
</protein>
<dbReference type="Pfam" id="PF07963">
    <property type="entry name" value="N_methyl"/>
    <property type="match status" value="1"/>
</dbReference>
<keyword evidence="2" id="KW-0812">Transmembrane</keyword>
<dbReference type="SUPFAM" id="SSF54523">
    <property type="entry name" value="Pili subunits"/>
    <property type="match status" value="1"/>
</dbReference>
<dbReference type="GO" id="GO:0015628">
    <property type="term" value="P:protein secretion by the type II secretion system"/>
    <property type="evidence" value="ECO:0007669"/>
    <property type="project" value="InterPro"/>
</dbReference>
<dbReference type="NCBIfam" id="TIGR02532">
    <property type="entry name" value="IV_pilin_GFxxxE"/>
    <property type="match status" value="1"/>
</dbReference>
<dbReference type="Proteomes" id="UP000515913">
    <property type="component" value="Chromosome"/>
</dbReference>
<reference evidence="3 4" key="1">
    <citation type="submission" date="2020-08" db="EMBL/GenBank/DDBJ databases">
        <authorList>
            <person name="Liu C."/>
            <person name="Sun Q."/>
        </authorList>
    </citation>
    <scope>NUCLEOTIDE SEQUENCE [LARGE SCALE GENOMIC DNA]</scope>
    <source>
        <strain evidence="3 4">NSJ-57</strain>
    </source>
</reference>
<evidence type="ECO:0000313" key="3">
    <source>
        <dbReference type="EMBL" id="QNM15093.1"/>
    </source>
</evidence>
<dbReference type="KEGG" id="fho:H9Q81_09285"/>
<dbReference type="RefSeq" id="WP_101474633.1">
    <property type="nucleotide sequence ID" value="NZ_CP060637.1"/>
</dbReference>
<dbReference type="InterPro" id="IPR000983">
    <property type="entry name" value="Bac_GSPG_pilin"/>
</dbReference>
<dbReference type="AlphaFoldDB" id="A0A7G9GWB1"/>
<dbReference type="Gene3D" id="3.30.700.10">
    <property type="entry name" value="Glycoprotein, Type 4 Pilin"/>
    <property type="match status" value="1"/>
</dbReference>
<dbReference type="InterPro" id="IPR045584">
    <property type="entry name" value="Pilin-like"/>
</dbReference>
<evidence type="ECO:0000256" key="2">
    <source>
        <dbReference type="SAM" id="Phobius"/>
    </source>
</evidence>
<dbReference type="PRINTS" id="PR00813">
    <property type="entry name" value="BCTERIALGSPG"/>
</dbReference>
<sequence length="156" mass="17301">MKNQGFSLIEVCIGIALVGIMIGIGGPKIRRYIASGKDTKAIATLASLRNASELYYCETGNLPFEKDGDIQTSIEKLHNYLDNKTIKNIQDGKIEIGGSKDINGNITYGGTIPLTFTNPNKEENNQNSDMVDGVYIWFNPNSNQQFDLKGNKWSEY</sequence>
<dbReference type="GO" id="GO:0015627">
    <property type="term" value="C:type II protein secretion system complex"/>
    <property type="evidence" value="ECO:0007669"/>
    <property type="project" value="InterPro"/>
</dbReference>
<keyword evidence="2" id="KW-0472">Membrane</keyword>